<sequence>MYHLVNVFTYCFLFFSHLDSFFHNFNFMMYFILNYCNYRVYQLTSKEKKNLLFKTINKYSYICNKYDENNDPVGLVIHKSILPTFIIFYKKYQQEHLSIICKKSFYDELVFEPKTKEIIDLDEEYIPCKSKFLNKSIKYITKSGEYGYFQYGSRDVNLDEISNDYVPIEFYRKQSLLFKDIMQFYKSNHYCKVYLSGGAGQGKTYFGYIMAQKLNCYLCDVYKGNEPSSNFNEIYSRIKVSSEKPIILMFDEVDEMINEIHNNNKDNHKRYSKEIYNKTSWNSFMDKIEYGMYPYVILLMTSNKKRKEIDKYDVSYLRDGRVNIIKEW</sequence>
<dbReference type="InterPro" id="IPR027417">
    <property type="entry name" value="P-loop_NTPase"/>
</dbReference>
<dbReference type="SUPFAM" id="SSF52540">
    <property type="entry name" value="P-loop containing nucleoside triphosphate hydrolases"/>
    <property type="match status" value="1"/>
</dbReference>
<organism evidence="2">
    <name type="scientific">Florenciella sp. virus SA2</name>
    <dbReference type="NCBI Taxonomy" id="3240092"/>
    <lineage>
        <taxon>Viruses</taxon>
    </lineage>
</organism>
<reference evidence="2" key="1">
    <citation type="submission" date="2024-03" db="EMBL/GenBank/DDBJ databases">
        <title>Eukaryotic viruses encode the ribosomal protein eL40.</title>
        <authorList>
            <person name="Thomy J."/>
            <person name="Schvarcz C.R."/>
            <person name="McBeain K.A."/>
            <person name="Edwards K.F."/>
            <person name="Steward G.F."/>
        </authorList>
    </citation>
    <scope>NUCLEOTIDE SEQUENCE</scope>
    <source>
        <strain evidence="2">FloV-SA2</strain>
    </source>
</reference>
<dbReference type="InterPro" id="IPR003959">
    <property type="entry name" value="ATPase_AAA_core"/>
</dbReference>
<evidence type="ECO:0000259" key="1">
    <source>
        <dbReference type="Pfam" id="PF00004"/>
    </source>
</evidence>
<feature type="domain" description="ATPase AAA-type core" evidence="1">
    <location>
        <begin position="193"/>
        <end position="324"/>
    </location>
</feature>
<dbReference type="GO" id="GO:0005524">
    <property type="term" value="F:ATP binding"/>
    <property type="evidence" value="ECO:0007669"/>
    <property type="project" value="InterPro"/>
</dbReference>
<dbReference type="Gene3D" id="3.40.50.300">
    <property type="entry name" value="P-loop containing nucleotide triphosphate hydrolases"/>
    <property type="match status" value="1"/>
</dbReference>
<protein>
    <recommendedName>
        <fullName evidence="1">ATPase AAA-type core domain-containing protein</fullName>
    </recommendedName>
</protein>
<proteinExistence type="predicted"/>
<accession>A0AB39JBR5</accession>
<name>A0AB39JBR5_9VIRU</name>
<gene>
    <name evidence="2" type="ORF">FloV-SA2_00321</name>
</gene>
<dbReference type="EMBL" id="PP542043">
    <property type="protein sequence ID" value="XDO02139.1"/>
    <property type="molecule type" value="Genomic_DNA"/>
</dbReference>
<dbReference type="Pfam" id="PF00004">
    <property type="entry name" value="AAA"/>
    <property type="match status" value="1"/>
</dbReference>
<evidence type="ECO:0000313" key="2">
    <source>
        <dbReference type="EMBL" id="XDO02139.1"/>
    </source>
</evidence>
<dbReference type="GO" id="GO:0016887">
    <property type="term" value="F:ATP hydrolysis activity"/>
    <property type="evidence" value="ECO:0007669"/>
    <property type="project" value="InterPro"/>
</dbReference>